<keyword evidence="2" id="KW-1185">Reference proteome</keyword>
<dbReference type="EMBL" id="NBBI01000002">
    <property type="protein sequence ID" value="OWK31456.1"/>
    <property type="molecule type" value="Genomic_DNA"/>
</dbReference>
<dbReference type="SUPFAM" id="SSF53335">
    <property type="entry name" value="S-adenosyl-L-methionine-dependent methyltransferases"/>
    <property type="match status" value="1"/>
</dbReference>
<dbReference type="RefSeq" id="WP_158212160.1">
    <property type="nucleotide sequence ID" value="NZ_NBBI01000002.1"/>
</dbReference>
<dbReference type="Gene3D" id="3.40.50.150">
    <property type="entry name" value="Vaccinia Virus protein VP39"/>
    <property type="match status" value="1"/>
</dbReference>
<dbReference type="Proteomes" id="UP000197290">
    <property type="component" value="Unassembled WGS sequence"/>
</dbReference>
<accession>A0A245ZNY9</accession>
<keyword evidence="1" id="KW-0489">Methyltransferase</keyword>
<organism evidence="1 2">
    <name type="scientific">Sphingomonas dokdonensis</name>
    <dbReference type="NCBI Taxonomy" id="344880"/>
    <lineage>
        <taxon>Bacteria</taxon>
        <taxon>Pseudomonadati</taxon>
        <taxon>Pseudomonadota</taxon>
        <taxon>Alphaproteobacteria</taxon>
        <taxon>Sphingomonadales</taxon>
        <taxon>Sphingomonadaceae</taxon>
        <taxon>Sphingomonas</taxon>
    </lineage>
</organism>
<gene>
    <name evidence="1" type="ORF">SPDO_14650</name>
</gene>
<dbReference type="GO" id="GO:0032259">
    <property type="term" value="P:methylation"/>
    <property type="evidence" value="ECO:0007669"/>
    <property type="project" value="UniProtKB-KW"/>
</dbReference>
<dbReference type="OrthoDB" id="21342at2"/>
<evidence type="ECO:0000313" key="1">
    <source>
        <dbReference type="EMBL" id="OWK31456.1"/>
    </source>
</evidence>
<comment type="caution">
    <text evidence="1">The sequence shown here is derived from an EMBL/GenBank/DDBJ whole genome shotgun (WGS) entry which is preliminary data.</text>
</comment>
<dbReference type="AlphaFoldDB" id="A0A245ZNY9"/>
<dbReference type="GO" id="GO:0008168">
    <property type="term" value="F:methyltransferase activity"/>
    <property type="evidence" value="ECO:0007669"/>
    <property type="project" value="UniProtKB-KW"/>
</dbReference>
<proteinExistence type="predicted"/>
<reference evidence="1 2" key="1">
    <citation type="submission" date="2017-03" db="EMBL/GenBank/DDBJ databases">
        <title>Genome sequence of Sphingomonas dokdonensis DSM 21029.</title>
        <authorList>
            <person name="Poehlein A."/>
            <person name="Wuebbeler J.H."/>
            <person name="Steinbuechel A."/>
            <person name="Daniel R."/>
        </authorList>
    </citation>
    <scope>NUCLEOTIDE SEQUENCE [LARGE SCALE GENOMIC DNA]</scope>
    <source>
        <strain evidence="1 2">DSM 21029</strain>
    </source>
</reference>
<evidence type="ECO:0000313" key="2">
    <source>
        <dbReference type="Proteomes" id="UP000197290"/>
    </source>
</evidence>
<dbReference type="Pfam" id="PF13489">
    <property type="entry name" value="Methyltransf_23"/>
    <property type="match status" value="1"/>
</dbReference>
<dbReference type="InterPro" id="IPR029063">
    <property type="entry name" value="SAM-dependent_MTases_sf"/>
</dbReference>
<name>A0A245ZNY9_9SPHN</name>
<sequence length="331" mass="36214">MTQPTTAPGFAPRTACPVCAGTDLTRIYAARYDEDPVRALVQSNFGRQGVIDWTLLAGVPFEVDKCRTCDLLFQVQTPDDAMLGVIYTQMISAEFLDEYEHGLLTLHEFHRIAGEFTVLFERIGKHPADITMLDFGVGQGRWARVARAMGATVYVTEIGDDKKRLARTLGLEVIEDADVDTMTFDLVHTEQVLEHLVHPGRDFARLARATAPGGLFKAAIPYRGKLEELLQTKGLPTEAMFATGGAKAIPGETEAFASIQPLEHLNAFSDKTIAWLAAHNGLKTVSEVRRRSISVETGGAGGLIRGAKKVGVELVKAAMKPKIGYYLLERV</sequence>
<keyword evidence="1" id="KW-0808">Transferase</keyword>
<protein>
    <submittedName>
        <fullName evidence="1">Methyltransferase domain protein</fullName>
    </submittedName>
</protein>